<organism evidence="1 2">
    <name type="scientific">Sphingomonas citri</name>
    <dbReference type="NCBI Taxonomy" id="2862499"/>
    <lineage>
        <taxon>Bacteria</taxon>
        <taxon>Pseudomonadati</taxon>
        <taxon>Pseudomonadota</taxon>
        <taxon>Alphaproteobacteria</taxon>
        <taxon>Sphingomonadales</taxon>
        <taxon>Sphingomonadaceae</taxon>
        <taxon>Sphingomonas</taxon>
    </lineage>
</organism>
<reference evidence="1 2" key="1">
    <citation type="submission" date="2021-07" db="EMBL/GenBank/DDBJ databases">
        <title>Sphingomonas sp.</title>
        <authorList>
            <person name="Feng G."/>
            <person name="Li J."/>
            <person name="Pan M."/>
        </authorList>
    </citation>
    <scope>NUCLEOTIDE SEQUENCE [LARGE SCALE GENOMIC DNA]</scope>
    <source>
        <strain evidence="1 2">RRHST34</strain>
    </source>
</reference>
<comment type="caution">
    <text evidence="1">The sequence shown here is derived from an EMBL/GenBank/DDBJ whole genome shotgun (WGS) entry which is preliminary data.</text>
</comment>
<evidence type="ECO:0000313" key="2">
    <source>
        <dbReference type="Proteomes" id="UP000759103"/>
    </source>
</evidence>
<accession>A0ABS7BQV5</accession>
<keyword evidence="2" id="KW-1185">Reference proteome</keyword>
<proteinExistence type="predicted"/>
<evidence type="ECO:0000313" key="1">
    <source>
        <dbReference type="EMBL" id="MBW6531975.1"/>
    </source>
</evidence>
<dbReference type="RefSeq" id="WP_183919815.1">
    <property type="nucleotide sequence ID" value="NZ_JAHXZN010000005.1"/>
</dbReference>
<name>A0ABS7BQV5_9SPHN</name>
<gene>
    <name evidence="1" type="ORF">KZ820_14630</name>
</gene>
<protein>
    <submittedName>
        <fullName evidence="1">Uncharacterized protein</fullName>
    </submittedName>
</protein>
<dbReference type="Proteomes" id="UP000759103">
    <property type="component" value="Unassembled WGS sequence"/>
</dbReference>
<sequence length="52" mass="5866">MNMDFESEAFARHHETLSGGVHTFVESLIAGIAALQRRRFAAPWRAAPKRAR</sequence>
<dbReference type="EMBL" id="JAHXZN010000005">
    <property type="protein sequence ID" value="MBW6531975.1"/>
    <property type="molecule type" value="Genomic_DNA"/>
</dbReference>